<comment type="similarity">
    <text evidence="2">Belongs to the complex I 51 kDa subunit family.</text>
</comment>
<evidence type="ECO:0000313" key="8">
    <source>
        <dbReference type="EMBL" id="RKQ61979.1"/>
    </source>
</evidence>
<dbReference type="GO" id="GO:0046872">
    <property type="term" value="F:metal ion binding"/>
    <property type="evidence" value="ECO:0007669"/>
    <property type="project" value="UniProtKB-KW"/>
</dbReference>
<keyword evidence="6" id="KW-0411">Iron-sulfur</keyword>
<comment type="caution">
    <text evidence="8">The sequence shown here is derived from an EMBL/GenBank/DDBJ whole genome shotgun (WGS) entry which is preliminary data.</text>
</comment>
<dbReference type="Gene3D" id="3.10.20.600">
    <property type="match status" value="1"/>
</dbReference>
<dbReference type="EMBL" id="RBID01000005">
    <property type="protein sequence ID" value="RKQ61979.1"/>
    <property type="molecule type" value="Genomic_DNA"/>
</dbReference>
<keyword evidence="3" id="KW-0004">4Fe-4S</keyword>
<evidence type="ECO:0000256" key="2">
    <source>
        <dbReference type="ARBA" id="ARBA00007523"/>
    </source>
</evidence>
<dbReference type="Proteomes" id="UP000279384">
    <property type="component" value="Unassembled WGS sequence"/>
</dbReference>
<evidence type="ECO:0000256" key="5">
    <source>
        <dbReference type="ARBA" id="ARBA00023004"/>
    </source>
</evidence>
<dbReference type="InterPro" id="IPR019575">
    <property type="entry name" value="Nuop51_4Fe4S-bd"/>
</dbReference>
<feature type="domain" description="NADH-ubiquinone oxidoreductase 51kDa subunit iron-sulphur binding" evidence="7">
    <location>
        <begin position="392"/>
        <end position="437"/>
    </location>
</feature>
<dbReference type="SMART" id="SM00928">
    <property type="entry name" value="NADH_4Fe-4S"/>
    <property type="match status" value="1"/>
</dbReference>
<protein>
    <submittedName>
        <fullName evidence="8">Formate dehydrogenase iron-sulfur subunit</fullName>
    </submittedName>
</protein>
<dbReference type="Pfam" id="PF01512">
    <property type="entry name" value="Complex1_51K"/>
    <property type="match status" value="1"/>
</dbReference>
<comment type="cofactor">
    <cofactor evidence="1">
        <name>FMN</name>
        <dbReference type="ChEBI" id="CHEBI:58210"/>
    </cofactor>
</comment>
<dbReference type="RefSeq" id="WP_120809446.1">
    <property type="nucleotide sequence ID" value="NZ_RBID01000005.1"/>
</dbReference>
<evidence type="ECO:0000256" key="3">
    <source>
        <dbReference type="ARBA" id="ARBA00022485"/>
    </source>
</evidence>
<dbReference type="PANTHER" id="PTHR43578:SF3">
    <property type="entry name" value="NADH-QUINONE OXIDOREDUCTASE SUBUNIT F"/>
    <property type="match status" value="1"/>
</dbReference>
<dbReference type="Gene3D" id="1.20.1440.230">
    <property type="entry name" value="NADH-ubiquinone oxidoreductase 51kDa subunit, iron-sulphur binding domain"/>
    <property type="match status" value="1"/>
</dbReference>
<evidence type="ECO:0000256" key="6">
    <source>
        <dbReference type="ARBA" id="ARBA00023014"/>
    </source>
</evidence>
<proteinExistence type="inferred from homology"/>
<name>A0A495BLC0_VOGIN</name>
<evidence type="ECO:0000313" key="9">
    <source>
        <dbReference type="Proteomes" id="UP000279384"/>
    </source>
</evidence>
<dbReference type="AlphaFoldDB" id="A0A495BLC0"/>
<evidence type="ECO:0000256" key="1">
    <source>
        <dbReference type="ARBA" id="ARBA00001917"/>
    </source>
</evidence>
<dbReference type="InterPro" id="IPR011538">
    <property type="entry name" value="Nuo51_FMN-bd"/>
</dbReference>
<dbReference type="SUPFAM" id="SSF142984">
    <property type="entry name" value="Nqo1 middle domain-like"/>
    <property type="match status" value="1"/>
</dbReference>
<accession>A0A495BLC0</accession>
<reference evidence="8 9" key="1">
    <citation type="submission" date="2018-10" db="EMBL/GenBank/DDBJ databases">
        <title>Genomic Encyclopedia of Type Strains, Phase IV (KMG-IV): sequencing the most valuable type-strain genomes for metagenomic binning, comparative biology and taxonomic classification.</title>
        <authorList>
            <person name="Goeker M."/>
        </authorList>
    </citation>
    <scope>NUCLEOTIDE SEQUENCE [LARGE SCALE GENOMIC DNA]</scope>
    <source>
        <strain evidence="8 9">DSM 3303</strain>
    </source>
</reference>
<dbReference type="SUPFAM" id="SSF142019">
    <property type="entry name" value="Nqo1 FMN-binding domain-like"/>
    <property type="match status" value="1"/>
</dbReference>
<dbReference type="PANTHER" id="PTHR43578">
    <property type="entry name" value="NADH-QUINONE OXIDOREDUCTASE SUBUNIT F"/>
    <property type="match status" value="1"/>
</dbReference>
<dbReference type="Gene3D" id="3.40.50.11540">
    <property type="entry name" value="NADH-ubiquinone oxidoreductase 51kDa subunit"/>
    <property type="match status" value="1"/>
</dbReference>
<dbReference type="InterPro" id="IPR037207">
    <property type="entry name" value="Nuop51_4Fe4S-bd_sf"/>
</dbReference>
<dbReference type="SUPFAM" id="SSF140490">
    <property type="entry name" value="Nqo1C-terminal domain-like"/>
    <property type="match status" value="1"/>
</dbReference>
<evidence type="ECO:0000259" key="7">
    <source>
        <dbReference type="SMART" id="SM00928"/>
    </source>
</evidence>
<evidence type="ECO:0000256" key="4">
    <source>
        <dbReference type="ARBA" id="ARBA00022723"/>
    </source>
</evidence>
<organism evidence="8 9">
    <name type="scientific">Vogesella indigofera</name>
    <name type="common">Pseudomonas indigofera</name>
    <dbReference type="NCBI Taxonomy" id="45465"/>
    <lineage>
        <taxon>Bacteria</taxon>
        <taxon>Pseudomonadati</taxon>
        <taxon>Pseudomonadota</taxon>
        <taxon>Betaproteobacteria</taxon>
        <taxon>Neisseriales</taxon>
        <taxon>Chromobacteriaceae</taxon>
        <taxon>Vogesella</taxon>
    </lineage>
</organism>
<sequence length="477" mass="50451">MLPAGSQDAVDSFYHLHGEDPAALPCQGLACFAARAQAPAAWRAAQRLDRGLYCHGQCHQPPGAPPVRPHIASLLPHSVLLDNVQAGGIHDFGAYLARGGGVALQQARRMSPPALLQTLDDSGLRGRGGAGFPAGRKWRAAAAASGSRKYLVVNADEGDPGSFSDRYLLEDDPYCLIEACLIAAQAIGARHGVIYLRKEYPHAARVLQVALQQARDADWLGTDFELTLHIGDGSYLCGEETALLNALEGKRPEVRLRPPQITAHGLHGQPTLLHNVETLCAVPWIIRHGAAAYATLGVGRSRGSKLLSLNASFNRPGLYEVPFGLPLTAIVHELGQGLRHGQLRGLMIGGPLAGLVPPALLDTPLDYEALRAIGCAVGHGGVIAFADDTPLLAIMAEVFRFGARESCGKCTPCHYGAAELARQFAAAAGGQAIDGARCQALLDNLAQASLCGHGRGLAEFAQALQRHYPEELRACLA</sequence>
<dbReference type="InterPro" id="IPR037225">
    <property type="entry name" value="Nuo51_FMN-bd_sf"/>
</dbReference>
<keyword evidence="5" id="KW-0408">Iron</keyword>
<dbReference type="GO" id="GO:0051539">
    <property type="term" value="F:4 iron, 4 sulfur cluster binding"/>
    <property type="evidence" value="ECO:0007669"/>
    <property type="project" value="UniProtKB-KW"/>
</dbReference>
<keyword evidence="4" id="KW-0479">Metal-binding</keyword>
<gene>
    <name evidence="8" type="ORF">C8E02_0401</name>
</gene>
<dbReference type="Pfam" id="PF10589">
    <property type="entry name" value="NADH_4Fe-4S"/>
    <property type="match status" value="1"/>
</dbReference>